<evidence type="ECO:0000259" key="8">
    <source>
        <dbReference type="Pfam" id="PF14322"/>
    </source>
</evidence>
<reference evidence="9 10" key="1">
    <citation type="submission" date="2015-06" db="EMBL/GenBank/DDBJ databases">
        <title>Draft Genome Sequence of Parabacteroides goldsteinii with Putative Novel Metallo-Beta-Lactamases Isolated from a Blood Culture from a Human Patient.</title>
        <authorList>
            <person name="Krogh T.J."/>
            <person name="Agergaard C.N."/>
            <person name="Moller-Jensen J."/>
            <person name="Justesen U.S."/>
        </authorList>
    </citation>
    <scope>NUCLEOTIDE SEQUENCE [LARGE SCALE GENOMIC DNA]</scope>
    <source>
        <strain evidence="9 10">910340</strain>
    </source>
</reference>
<feature type="chain" id="PRO_5005269059" description="RagB/SusD family nutrient uptake outer membrane protein" evidence="6">
    <location>
        <begin position="22"/>
        <end position="480"/>
    </location>
</feature>
<dbReference type="InterPro" id="IPR033985">
    <property type="entry name" value="SusD-like_N"/>
</dbReference>
<dbReference type="Gene3D" id="1.25.40.390">
    <property type="match status" value="1"/>
</dbReference>
<dbReference type="PROSITE" id="PS51257">
    <property type="entry name" value="PROKAR_LIPOPROTEIN"/>
    <property type="match status" value="1"/>
</dbReference>
<dbReference type="SUPFAM" id="SSF48452">
    <property type="entry name" value="TPR-like"/>
    <property type="match status" value="1"/>
</dbReference>
<dbReference type="Pfam" id="PF07980">
    <property type="entry name" value="SusD_RagB"/>
    <property type="match status" value="1"/>
</dbReference>
<dbReference type="CDD" id="cd08977">
    <property type="entry name" value="SusD"/>
    <property type="match status" value="1"/>
</dbReference>
<accession>A0A0J6CCF4</accession>
<comment type="similarity">
    <text evidence="2">Belongs to the SusD family.</text>
</comment>
<dbReference type="AlphaFoldDB" id="A0A0J6CCF4"/>
<proteinExistence type="inferred from homology"/>
<protein>
    <recommendedName>
        <fullName evidence="11">RagB/SusD family nutrient uptake outer membrane protein</fullName>
    </recommendedName>
</protein>
<feature type="domain" description="SusD-like N-terminal" evidence="8">
    <location>
        <begin position="25"/>
        <end position="213"/>
    </location>
</feature>
<evidence type="ECO:0000256" key="4">
    <source>
        <dbReference type="ARBA" id="ARBA00023136"/>
    </source>
</evidence>
<evidence type="ECO:0008006" key="11">
    <source>
        <dbReference type="Google" id="ProtNLM"/>
    </source>
</evidence>
<keyword evidence="3 6" id="KW-0732">Signal</keyword>
<feature type="domain" description="RagB/SusD" evidence="7">
    <location>
        <begin position="301"/>
        <end position="447"/>
    </location>
</feature>
<dbReference type="Pfam" id="PF14322">
    <property type="entry name" value="SusD-like_3"/>
    <property type="match status" value="1"/>
</dbReference>
<dbReference type="InterPro" id="IPR011990">
    <property type="entry name" value="TPR-like_helical_dom_sf"/>
</dbReference>
<dbReference type="EMBL" id="LFJV01000026">
    <property type="protein sequence ID" value="KMM33961.1"/>
    <property type="molecule type" value="Genomic_DNA"/>
</dbReference>
<evidence type="ECO:0000256" key="2">
    <source>
        <dbReference type="ARBA" id="ARBA00006275"/>
    </source>
</evidence>
<keyword evidence="4" id="KW-0472">Membrane</keyword>
<comment type="caution">
    <text evidence="9">The sequence shown here is derived from an EMBL/GenBank/DDBJ whole genome shotgun (WGS) entry which is preliminary data.</text>
</comment>
<evidence type="ECO:0000259" key="7">
    <source>
        <dbReference type="Pfam" id="PF07980"/>
    </source>
</evidence>
<evidence type="ECO:0000256" key="6">
    <source>
        <dbReference type="SAM" id="SignalP"/>
    </source>
</evidence>
<name>A0A0J6CCF4_9BACT</name>
<evidence type="ECO:0000313" key="9">
    <source>
        <dbReference type="EMBL" id="KMM33961.1"/>
    </source>
</evidence>
<organism evidence="9 10">
    <name type="scientific">Parabacteroides goldsteinii</name>
    <dbReference type="NCBI Taxonomy" id="328812"/>
    <lineage>
        <taxon>Bacteria</taxon>
        <taxon>Pseudomonadati</taxon>
        <taxon>Bacteroidota</taxon>
        <taxon>Bacteroidia</taxon>
        <taxon>Bacteroidales</taxon>
        <taxon>Tannerellaceae</taxon>
        <taxon>Parabacteroides</taxon>
    </lineage>
</organism>
<feature type="signal peptide" evidence="6">
    <location>
        <begin position="1"/>
        <end position="21"/>
    </location>
</feature>
<dbReference type="RefSeq" id="WP_048315230.1">
    <property type="nucleotide sequence ID" value="NZ_CAOXUN010000020.1"/>
</dbReference>
<dbReference type="PATRIC" id="fig|328812.4.peg.2476"/>
<dbReference type="GO" id="GO:0009279">
    <property type="term" value="C:cell outer membrane"/>
    <property type="evidence" value="ECO:0007669"/>
    <property type="project" value="UniProtKB-SubCell"/>
</dbReference>
<keyword evidence="5" id="KW-0998">Cell outer membrane</keyword>
<evidence type="ECO:0000256" key="5">
    <source>
        <dbReference type="ARBA" id="ARBA00023237"/>
    </source>
</evidence>
<dbReference type="Proteomes" id="UP000036166">
    <property type="component" value="Unassembled WGS sequence"/>
</dbReference>
<dbReference type="InterPro" id="IPR012944">
    <property type="entry name" value="SusD_RagB_dom"/>
</dbReference>
<gene>
    <name evidence="9" type="ORF">ACM15_09515</name>
</gene>
<evidence type="ECO:0000256" key="3">
    <source>
        <dbReference type="ARBA" id="ARBA00022729"/>
    </source>
</evidence>
<sequence length="480" mass="54870">MKRMKTLIKNILLAVPVILSASCSDWLEEDPKTFISPSSFYQTVEDFDGALKGLYPQGQNLNLTEVFADYNDKPESAEQVGDIWANNPGYGFYAFRNAWSGPYSTIKNANMILESIEDKDFTAETKNRIIGEAKCLRAWSYFTLVQFFGDVPLRDKVVTSDADVAIDRTPQADIYQFIFDDILDAEQKLPEEAQDMGRVNKWVVKAIMARIYLTSAGFPMNQKENYAKAKEKALEVINSGQYSLMLTFDKVFKTERYTAETIWAQLFSAPDSYSGMHNESSPIGSQTALYLPTDAFIASFDKGDMRKEWGIKPEYVNVKGNKVIARTYYNKYINEEYLEQELPASNTNILTWQTQLIRLAEMYLIAAEAENEINGPAGAYQYINAIRKRARVDQNDPTNVPDLSGLSQDQFREAVLLERQHELYEEGFAWYDLKRTQTFDKVQKARGSRLNVPIGAYNNTWLIPDTEILNNNIPQNPDYR</sequence>
<comment type="subcellular location">
    <subcellularLocation>
        <location evidence="1">Cell outer membrane</location>
    </subcellularLocation>
</comment>
<evidence type="ECO:0000256" key="1">
    <source>
        <dbReference type="ARBA" id="ARBA00004442"/>
    </source>
</evidence>
<evidence type="ECO:0000313" key="10">
    <source>
        <dbReference type="Proteomes" id="UP000036166"/>
    </source>
</evidence>